<dbReference type="PANTHER" id="PTHR32166">
    <property type="entry name" value="OSJNBA0013A04.12 PROTEIN"/>
    <property type="match status" value="1"/>
</dbReference>
<evidence type="ECO:0000313" key="2">
    <source>
        <dbReference type="EMBL" id="KAG2547821.1"/>
    </source>
</evidence>
<keyword evidence="3" id="KW-1185">Reference proteome</keyword>
<dbReference type="Proteomes" id="UP000823388">
    <property type="component" value="Chromosome 9K"/>
</dbReference>
<dbReference type="EMBL" id="CM029053">
    <property type="protein sequence ID" value="KAG2547821.1"/>
    <property type="molecule type" value="Genomic_DNA"/>
</dbReference>
<name>A0A8T0NCV8_PANVG</name>
<sequence>MASGGSSSTPSSQAAESSEVDLKTILWSHVEILDRGDATGGNVKWRCKFCSQISTSSYSRVKAHLLKISNQGIGLCKEVTVPILAQLKDEVNRAAAELERRKPKKVSLPHTASSSSGLGLQEKRKRKGPLTALEKAWALDLRNQLDATIARMFYSAGLSFNVTRNPHYQESYTFAANHSISGYVPPGYNKLRTTLLQKERAHIETLL</sequence>
<accession>A0A8T0NCV8</accession>
<comment type="caution">
    <text evidence="2">The sequence shown here is derived from an EMBL/GenBank/DDBJ whole genome shotgun (WGS) entry which is preliminary data.</text>
</comment>
<reference evidence="2" key="1">
    <citation type="submission" date="2020-05" db="EMBL/GenBank/DDBJ databases">
        <title>WGS assembly of Panicum virgatum.</title>
        <authorList>
            <person name="Lovell J.T."/>
            <person name="Jenkins J."/>
            <person name="Shu S."/>
            <person name="Juenger T.E."/>
            <person name="Schmutz J."/>
        </authorList>
    </citation>
    <scope>NUCLEOTIDE SEQUENCE</scope>
    <source>
        <strain evidence="2">AP13</strain>
    </source>
</reference>
<organism evidence="2 3">
    <name type="scientific">Panicum virgatum</name>
    <name type="common">Blackwell switchgrass</name>
    <dbReference type="NCBI Taxonomy" id="38727"/>
    <lineage>
        <taxon>Eukaryota</taxon>
        <taxon>Viridiplantae</taxon>
        <taxon>Streptophyta</taxon>
        <taxon>Embryophyta</taxon>
        <taxon>Tracheophyta</taxon>
        <taxon>Spermatophyta</taxon>
        <taxon>Magnoliopsida</taxon>
        <taxon>Liliopsida</taxon>
        <taxon>Poales</taxon>
        <taxon>Poaceae</taxon>
        <taxon>PACMAD clade</taxon>
        <taxon>Panicoideae</taxon>
        <taxon>Panicodae</taxon>
        <taxon>Paniceae</taxon>
        <taxon>Panicinae</taxon>
        <taxon>Panicum</taxon>
        <taxon>Panicum sect. Hiantes</taxon>
    </lineage>
</organism>
<evidence type="ECO:0008006" key="4">
    <source>
        <dbReference type="Google" id="ProtNLM"/>
    </source>
</evidence>
<protein>
    <recommendedName>
        <fullName evidence="4">BED-type domain-containing protein</fullName>
    </recommendedName>
</protein>
<dbReference type="AlphaFoldDB" id="A0A8T0NCV8"/>
<dbReference type="PANTHER" id="PTHR32166:SF81">
    <property type="entry name" value="OS06G0658400 PROTEIN"/>
    <property type="match status" value="1"/>
</dbReference>
<evidence type="ECO:0000256" key="1">
    <source>
        <dbReference type="SAM" id="MobiDB-lite"/>
    </source>
</evidence>
<proteinExistence type="predicted"/>
<feature type="region of interest" description="Disordered" evidence="1">
    <location>
        <begin position="101"/>
        <end position="126"/>
    </location>
</feature>
<evidence type="ECO:0000313" key="3">
    <source>
        <dbReference type="Proteomes" id="UP000823388"/>
    </source>
</evidence>
<gene>
    <name evidence="2" type="ORF">PVAP13_9KG127785</name>
</gene>